<dbReference type="Pfam" id="PF00005">
    <property type="entry name" value="ABC_tran"/>
    <property type="match status" value="1"/>
</dbReference>
<evidence type="ECO:0000313" key="8">
    <source>
        <dbReference type="EMBL" id="CAB3753996.1"/>
    </source>
</evidence>
<dbReference type="EMBL" id="CADIKF010000011">
    <property type="protein sequence ID" value="CAB3753996.1"/>
    <property type="molecule type" value="Genomic_DNA"/>
</dbReference>
<dbReference type="PROSITE" id="PS50893">
    <property type="entry name" value="ABC_TRANSPORTER_2"/>
    <property type="match status" value="1"/>
</dbReference>
<dbReference type="CDD" id="cd03293">
    <property type="entry name" value="ABC_NrtD_SsuB_transporters"/>
    <property type="match status" value="1"/>
</dbReference>
<protein>
    <submittedName>
        <fullName evidence="8">Aliphatic sulfonates import ATP-binding protein SsuB</fullName>
        <ecNumber evidence="8">3.6.3.-</ecNumber>
    </submittedName>
</protein>
<keyword evidence="9" id="KW-1185">Reference proteome</keyword>
<gene>
    <name evidence="8" type="primary">ssuB_1</name>
    <name evidence="8" type="ORF">LMG29739_01855</name>
</gene>
<dbReference type="InterPro" id="IPR003593">
    <property type="entry name" value="AAA+_ATPase"/>
</dbReference>
<dbReference type="InterPro" id="IPR027417">
    <property type="entry name" value="P-loop_NTPase"/>
</dbReference>
<organism evidence="8 9">
    <name type="scientific">Paraburkholderia solisilvae</name>
    <dbReference type="NCBI Taxonomy" id="624376"/>
    <lineage>
        <taxon>Bacteria</taxon>
        <taxon>Pseudomonadati</taxon>
        <taxon>Pseudomonadota</taxon>
        <taxon>Betaproteobacteria</taxon>
        <taxon>Burkholderiales</taxon>
        <taxon>Burkholderiaceae</taxon>
        <taxon>Paraburkholderia</taxon>
    </lineage>
</organism>
<dbReference type="InterPro" id="IPR050166">
    <property type="entry name" value="ABC_transporter_ATP-bind"/>
</dbReference>
<dbReference type="RefSeq" id="WP_175110593.1">
    <property type="nucleotide sequence ID" value="NZ_CADIKF010000011.1"/>
</dbReference>
<comment type="similarity">
    <text evidence="1">Belongs to the ABC transporter superfamily.</text>
</comment>
<dbReference type="PANTHER" id="PTHR42788:SF19">
    <property type="entry name" value="ALIPHATIC SULFONATES IMPORT ATP-BINDING PROTEIN SSUB 2"/>
    <property type="match status" value="1"/>
</dbReference>
<evidence type="ECO:0000256" key="2">
    <source>
        <dbReference type="ARBA" id="ARBA00022448"/>
    </source>
</evidence>
<keyword evidence="6 8" id="KW-0067">ATP-binding</keyword>
<evidence type="ECO:0000256" key="4">
    <source>
        <dbReference type="ARBA" id="ARBA00022519"/>
    </source>
</evidence>
<keyword evidence="5" id="KW-0547">Nucleotide-binding</keyword>
<dbReference type="SUPFAM" id="SSF52540">
    <property type="entry name" value="P-loop containing nucleoside triphosphate hydrolases"/>
    <property type="match status" value="1"/>
</dbReference>
<evidence type="ECO:0000313" key="9">
    <source>
        <dbReference type="Proteomes" id="UP000494329"/>
    </source>
</evidence>
<reference evidence="8 9" key="1">
    <citation type="submission" date="2020-04" db="EMBL/GenBank/DDBJ databases">
        <authorList>
            <person name="De Canck E."/>
        </authorList>
    </citation>
    <scope>NUCLEOTIDE SEQUENCE [LARGE SCALE GENOMIC DNA]</scope>
    <source>
        <strain evidence="8 9">LMG 29739</strain>
    </source>
</reference>
<dbReference type="Proteomes" id="UP000494329">
    <property type="component" value="Unassembled WGS sequence"/>
</dbReference>
<dbReference type="InterPro" id="IPR017871">
    <property type="entry name" value="ABC_transporter-like_CS"/>
</dbReference>
<keyword evidence="8" id="KW-0378">Hydrolase</keyword>
<dbReference type="PANTHER" id="PTHR42788">
    <property type="entry name" value="TAURINE IMPORT ATP-BINDING PROTEIN-RELATED"/>
    <property type="match status" value="1"/>
</dbReference>
<proteinExistence type="inferred from homology"/>
<accession>A0A6J5DME5</accession>
<evidence type="ECO:0000256" key="3">
    <source>
        <dbReference type="ARBA" id="ARBA00022475"/>
    </source>
</evidence>
<feature type="domain" description="ABC transporter" evidence="7">
    <location>
        <begin position="11"/>
        <end position="237"/>
    </location>
</feature>
<dbReference type="Gene3D" id="3.40.50.300">
    <property type="entry name" value="P-loop containing nucleotide triphosphate hydrolases"/>
    <property type="match status" value="1"/>
</dbReference>
<evidence type="ECO:0000256" key="5">
    <source>
        <dbReference type="ARBA" id="ARBA00022741"/>
    </source>
</evidence>
<sequence>MIAPSSPHDAHPLLDVAIDAKRFGERMLLAGTRLSVARGEIVSLVGASGCGKSTLLRIVAGLDRDFAGTIMLDGAVQHGPSPQSGVIFQEPRLLPWLSVADNVSFPARARGACGARVDRLLDEVGLAGTGRLWPKHLSGGMAQRVALARGLFTQPRLLLLDEPFSAVDAITKMRLQDLLLSITRAHRTAALMVTHDLDEALYLSDRVLLMAAPDSQRAARIVREFAVDAPRPRTRDMTFNAALRADLFASLEALVPA</sequence>
<keyword evidence="4" id="KW-0997">Cell inner membrane</keyword>
<evidence type="ECO:0000256" key="1">
    <source>
        <dbReference type="ARBA" id="ARBA00005417"/>
    </source>
</evidence>
<keyword evidence="4" id="KW-0472">Membrane</keyword>
<dbReference type="GO" id="GO:0016887">
    <property type="term" value="F:ATP hydrolysis activity"/>
    <property type="evidence" value="ECO:0007669"/>
    <property type="project" value="InterPro"/>
</dbReference>
<dbReference type="EC" id="3.6.3.-" evidence="8"/>
<dbReference type="GO" id="GO:0005524">
    <property type="term" value="F:ATP binding"/>
    <property type="evidence" value="ECO:0007669"/>
    <property type="project" value="UniProtKB-KW"/>
</dbReference>
<dbReference type="InterPro" id="IPR003439">
    <property type="entry name" value="ABC_transporter-like_ATP-bd"/>
</dbReference>
<dbReference type="AlphaFoldDB" id="A0A6J5DME5"/>
<name>A0A6J5DME5_9BURK</name>
<evidence type="ECO:0000256" key="6">
    <source>
        <dbReference type="ARBA" id="ARBA00022840"/>
    </source>
</evidence>
<keyword evidence="2" id="KW-0813">Transport</keyword>
<dbReference type="PROSITE" id="PS00211">
    <property type="entry name" value="ABC_TRANSPORTER_1"/>
    <property type="match status" value="1"/>
</dbReference>
<evidence type="ECO:0000259" key="7">
    <source>
        <dbReference type="PROSITE" id="PS50893"/>
    </source>
</evidence>
<keyword evidence="3" id="KW-1003">Cell membrane</keyword>
<dbReference type="SMART" id="SM00382">
    <property type="entry name" value="AAA"/>
    <property type="match status" value="1"/>
</dbReference>